<evidence type="ECO:0000256" key="1">
    <source>
        <dbReference type="SAM" id="SignalP"/>
    </source>
</evidence>
<accession>H9UGY6</accession>
<dbReference type="RefSeq" id="WP_014454776.1">
    <property type="nucleotide sequence ID" value="NC_017098.1"/>
</dbReference>
<evidence type="ECO:0000313" key="2">
    <source>
        <dbReference type="EMBL" id="AFG36779.1"/>
    </source>
</evidence>
<organism evidence="2 3">
    <name type="scientific">Spirochaeta africana (strain ATCC 700263 / DSM 8902 / Z-7692)</name>
    <dbReference type="NCBI Taxonomy" id="889378"/>
    <lineage>
        <taxon>Bacteria</taxon>
        <taxon>Pseudomonadati</taxon>
        <taxon>Spirochaetota</taxon>
        <taxon>Spirochaetia</taxon>
        <taxon>Spirochaetales</taxon>
        <taxon>Spirochaetaceae</taxon>
        <taxon>Spirochaeta</taxon>
    </lineage>
</organism>
<name>H9UGY6_SPIAZ</name>
<sequence>MKKFLVFLLAFMLIGMAVVAQEEAEESVWTLEPEVTWGFSGSFETQLLKANTTDTFDNSGDPDASFNPFGLNANKFVVSPWIEMDWDRLTVKAEGRYDAFRDDDDDWSEVKITSIWHNLFGFEIKSEVKWDNEDVNDPALAGDPTLVNFGHSVTATLDRLDEEGIKFWAKYDAGEVFALGNITEFGDGLQGIFEDFEELGFELDTDGLGAELVYDNTTMEFGTAWVEARDMFGLWTMLVNTTDAMELRIDDLDTDVTIDRDAFGIGEDNNILDPAEGDLVNVKHTLALLEGLNLTIATVVPTEDETLVDWLKQDYLSVGADYALEGVGTIGVGALLNKDYVAVDDALIVPLGSLVEAPTLHIANFANWGVHGDNIVWGPGFWLDANLGEILGEGMDLFAWADARLGSFVDNEDSEANDDGVFEVEIGRVTKLNLGAEFGMQLNEALKISAAGRFGMGLGYDYEAVAGDSWGDLVKDPVDNDDNYVASNFNEGNWLRHNVYDITTLEANVRADMTLSETLSVWGMNKFHLNNIDLTQRFDDGGFAFGAETVDNVYGYASTNTVELGFDAVASERTNFKMSLAYDLFLGTPSASDLYADGASEDDEAFVDAYYGEWKSLNFNPWRLSAEWVYSY</sequence>
<dbReference type="KEGG" id="sfc:Spiaf_0679"/>
<evidence type="ECO:0000313" key="3">
    <source>
        <dbReference type="Proteomes" id="UP000007383"/>
    </source>
</evidence>
<feature type="signal peptide" evidence="1">
    <location>
        <begin position="1"/>
        <end position="20"/>
    </location>
</feature>
<gene>
    <name evidence="2" type="ordered locus">Spiaf_0679</name>
</gene>
<dbReference type="PATRIC" id="fig|889378.3.peg.688"/>
<dbReference type="STRING" id="889378.Spiaf_0679"/>
<proteinExistence type="predicted"/>
<dbReference type="Proteomes" id="UP000007383">
    <property type="component" value="Chromosome"/>
</dbReference>
<evidence type="ECO:0008006" key="4">
    <source>
        <dbReference type="Google" id="ProtNLM"/>
    </source>
</evidence>
<keyword evidence="3" id="KW-1185">Reference proteome</keyword>
<feature type="chain" id="PRO_5003623011" description="DUF5723 domain-containing protein" evidence="1">
    <location>
        <begin position="21"/>
        <end position="632"/>
    </location>
</feature>
<protein>
    <recommendedName>
        <fullName evidence="4">DUF5723 domain-containing protein</fullName>
    </recommendedName>
</protein>
<keyword evidence="1" id="KW-0732">Signal</keyword>
<dbReference type="HOGENOM" id="CLU_432694_0_0_12"/>
<dbReference type="OrthoDB" id="9803233at2"/>
<reference evidence="3" key="1">
    <citation type="journal article" date="2013" name="Stand. Genomic Sci.">
        <title>Complete genome sequence of the halophilic bacterium Spirochaeta africana type strain (Z-7692(T)) from the alkaline Lake Magadi in the East African Rift.</title>
        <authorList>
            <person name="Liolos K."/>
            <person name="Abt B."/>
            <person name="Scheuner C."/>
            <person name="Teshima H."/>
            <person name="Held B."/>
            <person name="Lapidus A."/>
            <person name="Nolan M."/>
            <person name="Lucas S."/>
            <person name="Deshpande S."/>
            <person name="Cheng J.F."/>
            <person name="Tapia R."/>
            <person name="Goodwin L.A."/>
            <person name="Pitluck S."/>
            <person name="Pagani I."/>
            <person name="Ivanova N."/>
            <person name="Mavromatis K."/>
            <person name="Mikhailova N."/>
            <person name="Huntemann M."/>
            <person name="Pati A."/>
            <person name="Chen A."/>
            <person name="Palaniappan K."/>
            <person name="Land M."/>
            <person name="Rohde M."/>
            <person name="Tindall B.J."/>
            <person name="Detter J.C."/>
            <person name="Goker M."/>
            <person name="Bristow J."/>
            <person name="Eisen J.A."/>
            <person name="Markowitz V."/>
            <person name="Hugenholtz P."/>
            <person name="Woyke T."/>
            <person name="Klenk H.P."/>
            <person name="Kyrpides N.C."/>
        </authorList>
    </citation>
    <scope>NUCLEOTIDE SEQUENCE</scope>
    <source>
        <strain evidence="3">ATCC 700263 / DSM 8902 / Z-7692</strain>
    </source>
</reference>
<dbReference type="AlphaFoldDB" id="H9UGY6"/>
<dbReference type="EMBL" id="CP003282">
    <property type="protein sequence ID" value="AFG36779.1"/>
    <property type="molecule type" value="Genomic_DNA"/>
</dbReference>